<dbReference type="STRING" id="246409.I1CHB0"/>
<dbReference type="InParanoid" id="I1CHB0"/>
<dbReference type="Proteomes" id="UP000009138">
    <property type="component" value="Unassembled WGS sequence"/>
</dbReference>
<dbReference type="OrthoDB" id="431929at2759"/>
<organism evidence="2 3">
    <name type="scientific">Rhizopus delemar (strain RA 99-880 / ATCC MYA-4621 / FGSC 9543 / NRRL 43880)</name>
    <name type="common">Mucormycosis agent</name>
    <name type="synonym">Rhizopus arrhizus var. delemar</name>
    <dbReference type="NCBI Taxonomy" id="246409"/>
    <lineage>
        <taxon>Eukaryota</taxon>
        <taxon>Fungi</taxon>
        <taxon>Fungi incertae sedis</taxon>
        <taxon>Mucoromycota</taxon>
        <taxon>Mucoromycotina</taxon>
        <taxon>Mucoromycetes</taxon>
        <taxon>Mucorales</taxon>
        <taxon>Mucorineae</taxon>
        <taxon>Rhizopodaceae</taxon>
        <taxon>Rhizopus</taxon>
    </lineage>
</organism>
<dbReference type="eggNOG" id="KOG3183">
    <property type="taxonomic scope" value="Eukaryota"/>
</dbReference>
<sequence length="59" mass="6804">MCNITNRNNMISAADPERLYLYKCPEMTVIDNSMILEKAVKDLDTILLERQVDVTSLEK</sequence>
<dbReference type="VEuPathDB" id="FungiDB:RO3G_12551"/>
<dbReference type="GeneID" id="93619516"/>
<evidence type="ECO:0000259" key="1">
    <source>
        <dbReference type="Pfam" id="PF25327"/>
    </source>
</evidence>
<protein>
    <recommendedName>
        <fullName evidence="1">ZFAND1-like ubiquitin-like domain-containing protein</fullName>
    </recommendedName>
</protein>
<keyword evidence="3" id="KW-1185">Reference proteome</keyword>
<dbReference type="InterPro" id="IPR057358">
    <property type="entry name" value="UBL_ZFAND1-like"/>
</dbReference>
<gene>
    <name evidence="2" type="ORF">RO3G_12551</name>
</gene>
<dbReference type="EMBL" id="CH476741">
    <property type="protein sequence ID" value="EIE87840.1"/>
    <property type="molecule type" value="Genomic_DNA"/>
</dbReference>
<dbReference type="RefSeq" id="XP_067523236.1">
    <property type="nucleotide sequence ID" value="XM_067667135.1"/>
</dbReference>
<evidence type="ECO:0000313" key="2">
    <source>
        <dbReference type="EMBL" id="EIE87840.1"/>
    </source>
</evidence>
<proteinExistence type="predicted"/>
<name>I1CHB0_RHIO9</name>
<reference evidence="2 3" key="1">
    <citation type="journal article" date="2009" name="PLoS Genet.">
        <title>Genomic analysis of the basal lineage fungus Rhizopus oryzae reveals a whole-genome duplication.</title>
        <authorList>
            <person name="Ma L.-J."/>
            <person name="Ibrahim A.S."/>
            <person name="Skory C."/>
            <person name="Grabherr M.G."/>
            <person name="Burger G."/>
            <person name="Butler M."/>
            <person name="Elias M."/>
            <person name="Idnurm A."/>
            <person name="Lang B.F."/>
            <person name="Sone T."/>
            <person name="Abe A."/>
            <person name="Calvo S.E."/>
            <person name="Corrochano L.M."/>
            <person name="Engels R."/>
            <person name="Fu J."/>
            <person name="Hansberg W."/>
            <person name="Kim J.-M."/>
            <person name="Kodira C.D."/>
            <person name="Koehrsen M.J."/>
            <person name="Liu B."/>
            <person name="Miranda-Saavedra D."/>
            <person name="O'Leary S."/>
            <person name="Ortiz-Castellanos L."/>
            <person name="Poulter R."/>
            <person name="Rodriguez-Romero J."/>
            <person name="Ruiz-Herrera J."/>
            <person name="Shen Y.-Q."/>
            <person name="Zeng Q."/>
            <person name="Galagan J."/>
            <person name="Birren B.W."/>
            <person name="Cuomo C.A."/>
            <person name="Wickes B.L."/>
        </authorList>
    </citation>
    <scope>NUCLEOTIDE SEQUENCE [LARGE SCALE GENOMIC DNA]</scope>
    <source>
        <strain evidence="3">RA 99-880 / ATCC MYA-4621 / FGSC 9543 / NRRL 43880</strain>
    </source>
</reference>
<dbReference type="OMA" id="CPEMTVM"/>
<evidence type="ECO:0000313" key="3">
    <source>
        <dbReference type="Proteomes" id="UP000009138"/>
    </source>
</evidence>
<dbReference type="Pfam" id="PF25327">
    <property type="entry name" value="UBL_ZFAND1"/>
    <property type="match status" value="1"/>
</dbReference>
<dbReference type="AlphaFoldDB" id="I1CHB0"/>
<accession>I1CHB0</accession>
<feature type="domain" description="ZFAND1-like ubiquitin-like" evidence="1">
    <location>
        <begin position="2"/>
        <end position="51"/>
    </location>
</feature>